<dbReference type="EMBL" id="LFXJ01000005">
    <property type="protein sequence ID" value="KMY32435.1"/>
    <property type="molecule type" value="Genomic_DNA"/>
</dbReference>
<dbReference type="Proteomes" id="UP000037326">
    <property type="component" value="Unassembled WGS sequence"/>
</dbReference>
<reference evidence="2" key="1">
    <citation type="submission" date="2015-07" db="EMBL/GenBank/DDBJ databases">
        <authorList>
            <consortium name="Consortium for Microbial Forensics and Genomics (microFORGE)"/>
            <person name="Knight B.M."/>
            <person name="Roberts D.P."/>
            <person name="Lin D."/>
            <person name="Hari K."/>
            <person name="Fletcher J."/>
            <person name="Melcher U."/>
            <person name="Blagden T."/>
            <person name="Winegar R.A."/>
        </authorList>
    </citation>
    <scope>NUCLEOTIDE SEQUENCE [LARGE SCALE GENOMIC DNA]</scope>
    <source>
        <strain evidence="2">DSM 23493</strain>
    </source>
</reference>
<protein>
    <submittedName>
        <fullName evidence="1">Uncharacterized protein</fullName>
    </submittedName>
</protein>
<dbReference type="AlphaFoldDB" id="A0A0K9FD77"/>
<evidence type="ECO:0000313" key="1">
    <source>
        <dbReference type="EMBL" id="KMY32435.1"/>
    </source>
</evidence>
<accession>A0A0K9FD77</accession>
<name>A0A0K9FD77_9BACI</name>
<sequence>MMPLLLFCKFFESFPFINLYTDFAKDKGQYFEENRDFLALAGKKIGHATIACPAFSFLWSVNVLFI</sequence>
<evidence type="ECO:0000313" key="2">
    <source>
        <dbReference type="Proteomes" id="UP000037326"/>
    </source>
</evidence>
<organism evidence="1 2">
    <name type="scientific">Lysinibacillus xylanilyticus</name>
    <dbReference type="NCBI Taxonomy" id="582475"/>
    <lineage>
        <taxon>Bacteria</taxon>
        <taxon>Bacillati</taxon>
        <taxon>Bacillota</taxon>
        <taxon>Bacilli</taxon>
        <taxon>Bacillales</taxon>
        <taxon>Bacillaceae</taxon>
        <taxon>Lysinibacillus</taxon>
    </lineage>
</organism>
<gene>
    <name evidence="1" type="ORF">ACZ11_09925</name>
</gene>
<comment type="caution">
    <text evidence="1">The sequence shown here is derived from an EMBL/GenBank/DDBJ whole genome shotgun (WGS) entry which is preliminary data.</text>
</comment>
<proteinExistence type="predicted"/>